<sequence length="148" mass="15083">MRTILIVGFLALNCAGCASATRGWTEQITITSTPAGAEATVTGPEVPTTCVTPCVVQVKRNDDVSVAFSKEGYEPQVITLTKEVASGGAAGFAGNILVGGLVGMAVDGASGAAYDHKPNPVIVTLKPVAPPPAPPSIMRRRTPKPPTS</sequence>
<keyword evidence="3" id="KW-0396">Initiation factor</keyword>
<dbReference type="OrthoDB" id="7428207at2"/>
<feature type="compositionally biased region" description="Basic residues" evidence="1">
    <location>
        <begin position="138"/>
        <end position="148"/>
    </location>
</feature>
<keyword evidence="4" id="KW-1185">Reference proteome</keyword>
<evidence type="ECO:0000256" key="2">
    <source>
        <dbReference type="SAM" id="SignalP"/>
    </source>
</evidence>
<dbReference type="KEGG" id="psin:CAK95_20620"/>
<evidence type="ECO:0000313" key="4">
    <source>
        <dbReference type="Proteomes" id="UP000194137"/>
    </source>
</evidence>
<dbReference type="InterPro" id="IPR013229">
    <property type="entry name" value="PEGA"/>
</dbReference>
<dbReference type="EMBL" id="CP021112">
    <property type="protein sequence ID" value="ARQ01229.1"/>
    <property type="molecule type" value="Genomic_DNA"/>
</dbReference>
<keyword evidence="3" id="KW-0648">Protein biosynthesis</keyword>
<gene>
    <name evidence="3" type="ORF">CAK95_20620</name>
</gene>
<feature type="region of interest" description="Disordered" evidence="1">
    <location>
        <begin position="128"/>
        <end position="148"/>
    </location>
</feature>
<feature type="signal peptide" evidence="2">
    <location>
        <begin position="1"/>
        <end position="20"/>
    </location>
</feature>
<keyword evidence="2" id="KW-0732">Signal</keyword>
<protein>
    <submittedName>
        <fullName evidence="3">Translation initiation factor 2</fullName>
    </submittedName>
</protein>
<dbReference type="STRING" id="1235591.CAK95_20620"/>
<dbReference type="AlphaFoldDB" id="A0A1W6ZUV9"/>
<accession>A0A1W6ZUV9</accession>
<dbReference type="Pfam" id="PF08308">
    <property type="entry name" value="PEGA"/>
    <property type="match status" value="1"/>
</dbReference>
<evidence type="ECO:0000256" key="1">
    <source>
        <dbReference type="SAM" id="MobiDB-lite"/>
    </source>
</evidence>
<proteinExistence type="predicted"/>
<reference evidence="3 4" key="1">
    <citation type="submission" date="2017-05" db="EMBL/GenBank/DDBJ databases">
        <title>Full genome sequence of Pseudorhodoplanes sinuspersici.</title>
        <authorList>
            <person name="Dastgheib S.M.M."/>
            <person name="Shavandi M."/>
            <person name="Tirandaz H."/>
        </authorList>
    </citation>
    <scope>NUCLEOTIDE SEQUENCE [LARGE SCALE GENOMIC DNA]</scope>
    <source>
        <strain evidence="3 4">RIPI110</strain>
    </source>
</reference>
<name>A0A1W6ZUV9_9HYPH</name>
<evidence type="ECO:0000313" key="3">
    <source>
        <dbReference type="EMBL" id="ARQ01229.1"/>
    </source>
</evidence>
<feature type="chain" id="PRO_5043534229" evidence="2">
    <location>
        <begin position="21"/>
        <end position="148"/>
    </location>
</feature>
<dbReference type="Proteomes" id="UP000194137">
    <property type="component" value="Chromosome"/>
</dbReference>
<dbReference type="GO" id="GO:0003743">
    <property type="term" value="F:translation initiation factor activity"/>
    <property type="evidence" value="ECO:0007669"/>
    <property type="project" value="UniProtKB-KW"/>
</dbReference>
<organism evidence="3 4">
    <name type="scientific">Pseudorhodoplanes sinuspersici</name>
    <dbReference type="NCBI Taxonomy" id="1235591"/>
    <lineage>
        <taxon>Bacteria</taxon>
        <taxon>Pseudomonadati</taxon>
        <taxon>Pseudomonadota</taxon>
        <taxon>Alphaproteobacteria</taxon>
        <taxon>Hyphomicrobiales</taxon>
        <taxon>Pseudorhodoplanes</taxon>
    </lineage>
</organism>